<dbReference type="EMBL" id="AOIL01000048">
    <property type="protein sequence ID" value="ELY89831.1"/>
    <property type="molecule type" value="Genomic_DNA"/>
</dbReference>
<evidence type="ECO:0000313" key="1">
    <source>
        <dbReference type="EMBL" id="ELY89831.1"/>
    </source>
</evidence>
<protein>
    <submittedName>
        <fullName evidence="1">Uncharacterized protein</fullName>
    </submittedName>
</protein>
<gene>
    <name evidence="1" type="ORF">C484_12551</name>
</gene>
<dbReference type="Proteomes" id="UP000011648">
    <property type="component" value="Unassembled WGS sequence"/>
</dbReference>
<comment type="caution">
    <text evidence="1">The sequence shown here is derived from an EMBL/GenBank/DDBJ whole genome shotgun (WGS) entry which is preliminary data.</text>
</comment>
<dbReference type="AlphaFoldDB" id="L9ZUR2"/>
<organism evidence="1 2">
    <name type="scientific">Natrialba taiwanensis DSM 12281</name>
    <dbReference type="NCBI Taxonomy" id="1230458"/>
    <lineage>
        <taxon>Archaea</taxon>
        <taxon>Methanobacteriati</taxon>
        <taxon>Methanobacteriota</taxon>
        <taxon>Stenosarchaea group</taxon>
        <taxon>Halobacteria</taxon>
        <taxon>Halobacteriales</taxon>
        <taxon>Natrialbaceae</taxon>
        <taxon>Natrialba</taxon>
    </lineage>
</organism>
<sequence>MDRNTIQSILRGRSARILSLICVGMVFALVLSSAGIDGTADRTPAAEVHVTDEAVSLESEPFTDPVDIYTMSDEKDERLRIARNDGGIEITVESPPVNQSAFEDEPAISNETHVQEIVRTNETVQSLIANSSEYDVSTRVALDLSYREGEEPRSAESDQTAFEVTASSENEIRIRQTTPPNLDTTTATVVLQEEGQQTTYSVAVDAVNETVTDITATTSENDGARGTGSG</sequence>
<name>L9ZUR2_9EURY</name>
<accession>L9ZUR2</accession>
<evidence type="ECO:0000313" key="2">
    <source>
        <dbReference type="Proteomes" id="UP000011648"/>
    </source>
</evidence>
<dbReference type="PATRIC" id="fig|1230458.4.peg.2524"/>
<proteinExistence type="predicted"/>
<reference evidence="1 2" key="1">
    <citation type="journal article" date="2014" name="PLoS Genet.">
        <title>Phylogenetically driven sequencing of extremely halophilic archaea reveals strategies for static and dynamic osmo-response.</title>
        <authorList>
            <person name="Becker E.A."/>
            <person name="Seitzer P.M."/>
            <person name="Tritt A."/>
            <person name="Larsen D."/>
            <person name="Krusor M."/>
            <person name="Yao A.I."/>
            <person name="Wu D."/>
            <person name="Madern D."/>
            <person name="Eisen J.A."/>
            <person name="Darling A.E."/>
            <person name="Facciotti M.T."/>
        </authorList>
    </citation>
    <scope>NUCLEOTIDE SEQUENCE [LARGE SCALE GENOMIC DNA]</scope>
    <source>
        <strain evidence="1 2">DSM 12281</strain>
    </source>
</reference>
<keyword evidence="2" id="KW-1185">Reference proteome</keyword>
<dbReference type="STRING" id="1230458.C484_12551"/>